<proteinExistence type="predicted"/>
<reference evidence="1" key="1">
    <citation type="submission" date="2020-04" db="EMBL/GenBank/DDBJ databases">
        <title>Deep metagenomics examines the oral microbiome during advanced dental caries in children, revealing novel taxa and co-occurrences with host molecules.</title>
        <authorList>
            <person name="Baker J.L."/>
            <person name="Morton J.T."/>
            <person name="Dinis M."/>
            <person name="Alvarez R."/>
            <person name="Tran N.C."/>
            <person name="Knight R."/>
            <person name="Edlund A."/>
        </authorList>
    </citation>
    <scope>NUCLEOTIDE SEQUENCE</scope>
    <source>
        <strain evidence="1">JCVI_32_bin.50</strain>
    </source>
</reference>
<name>A0A9D5WXS3_9BACT</name>
<organism evidence="1 2">
    <name type="scientific">Prevotella nigrescens</name>
    <dbReference type="NCBI Taxonomy" id="28133"/>
    <lineage>
        <taxon>Bacteria</taxon>
        <taxon>Pseudomonadati</taxon>
        <taxon>Bacteroidota</taxon>
        <taxon>Bacteroidia</taxon>
        <taxon>Bacteroidales</taxon>
        <taxon>Prevotellaceae</taxon>
        <taxon>Prevotella</taxon>
    </lineage>
</organism>
<dbReference type="RefSeq" id="WP_278488649.1">
    <property type="nucleotide sequence ID" value="NZ_JABZTM010000002.1"/>
</dbReference>
<dbReference type="Proteomes" id="UP000787419">
    <property type="component" value="Unassembled WGS sequence"/>
</dbReference>
<evidence type="ECO:0000313" key="1">
    <source>
        <dbReference type="EMBL" id="MBF1445822.1"/>
    </source>
</evidence>
<evidence type="ECO:0000313" key="2">
    <source>
        <dbReference type="Proteomes" id="UP000787419"/>
    </source>
</evidence>
<protein>
    <submittedName>
        <fullName evidence="1">Uncharacterized protein</fullName>
    </submittedName>
</protein>
<dbReference type="AlphaFoldDB" id="A0A9D5WXS3"/>
<sequence>MEDYIYSKGITLAAPKPCTDSTLSSELSATHLPLYGWASCLQRHGTGRRNGRICGQKAVMRQYALRSIRTEPNRFRSALRTIPWFNRPYPLS</sequence>
<gene>
    <name evidence="1" type="ORF">HXN55_00325</name>
</gene>
<comment type="caution">
    <text evidence="1">The sequence shown here is derived from an EMBL/GenBank/DDBJ whole genome shotgun (WGS) entry which is preliminary data.</text>
</comment>
<dbReference type="EMBL" id="JABZTM010000002">
    <property type="protein sequence ID" value="MBF1445822.1"/>
    <property type="molecule type" value="Genomic_DNA"/>
</dbReference>
<accession>A0A9D5WXS3</accession>